<feature type="transmembrane region" description="Helical" evidence="5">
    <location>
        <begin position="5"/>
        <end position="24"/>
    </location>
</feature>
<feature type="transmembrane region" description="Helical" evidence="5">
    <location>
        <begin position="138"/>
        <end position="155"/>
    </location>
</feature>
<dbReference type="Pfam" id="PF01226">
    <property type="entry name" value="Form_Nir_trans"/>
    <property type="match status" value="1"/>
</dbReference>
<comment type="subcellular location">
    <subcellularLocation>
        <location evidence="1">Membrane</location>
        <topology evidence="1">Multi-pass membrane protein</topology>
    </subcellularLocation>
</comment>
<evidence type="ECO:0000256" key="5">
    <source>
        <dbReference type="SAM" id="Phobius"/>
    </source>
</evidence>
<dbReference type="KEGG" id="abra:BN85309710"/>
<dbReference type="EMBL" id="FO681348">
    <property type="protein sequence ID" value="CCV65992.1"/>
    <property type="molecule type" value="Genomic_DNA"/>
</dbReference>
<evidence type="ECO:0000256" key="4">
    <source>
        <dbReference type="ARBA" id="ARBA00023136"/>
    </source>
</evidence>
<dbReference type="PANTHER" id="PTHR30520:SF8">
    <property type="entry name" value="NITRITE TRANSPORTER NIRC"/>
    <property type="match status" value="1"/>
</dbReference>
<dbReference type="Proteomes" id="UP000032737">
    <property type="component" value="Chromosome"/>
</dbReference>
<dbReference type="OrthoDB" id="9786493at2"/>
<keyword evidence="4 5" id="KW-0472">Membrane</keyword>
<dbReference type="AlphaFoldDB" id="U4KNP9"/>
<name>U4KNP9_9MOLU</name>
<dbReference type="Gene3D" id="1.20.1080.10">
    <property type="entry name" value="Glycerol uptake facilitator protein"/>
    <property type="match status" value="1"/>
</dbReference>
<evidence type="ECO:0000313" key="6">
    <source>
        <dbReference type="EMBL" id="CCV65992.1"/>
    </source>
</evidence>
<dbReference type="PANTHER" id="PTHR30520">
    <property type="entry name" value="FORMATE TRANSPORTER-RELATED"/>
    <property type="match status" value="1"/>
</dbReference>
<evidence type="ECO:0000256" key="1">
    <source>
        <dbReference type="ARBA" id="ARBA00004141"/>
    </source>
</evidence>
<feature type="transmembrane region" description="Helical" evidence="5">
    <location>
        <begin position="175"/>
        <end position="196"/>
    </location>
</feature>
<protein>
    <submittedName>
        <fullName evidence="6">Predicted formate/nitrite transporter</fullName>
    </submittedName>
</protein>
<proteinExistence type="predicted"/>
<dbReference type="InterPro" id="IPR000292">
    <property type="entry name" value="For/NO2_transpt"/>
</dbReference>
<sequence length="205" mass="22389">MNKNVIVRGIYAGILIGLASLLYLSVENAYLGSLLFSLGLLVVCAEGLYLYTGKVGYLARQKNYLKTVITTLVSNAIGITFVSVLGLIAKPNLVHNATLLVDAKLSNPIEAVIILSMFCGMMMYIAVEGYQRISNETAKVLVVVFAVMIFILAKFEHSIANMTYLIVSKTITLKSLFYLLLMILGNGIGASILCFIDKKIDQYSV</sequence>
<keyword evidence="3 5" id="KW-1133">Transmembrane helix</keyword>
<evidence type="ECO:0000313" key="7">
    <source>
        <dbReference type="Proteomes" id="UP000032737"/>
    </source>
</evidence>
<feature type="transmembrane region" description="Helical" evidence="5">
    <location>
        <begin position="109"/>
        <end position="126"/>
    </location>
</feature>
<keyword evidence="7" id="KW-1185">Reference proteome</keyword>
<gene>
    <name evidence="6" type="ORF">BN85309710</name>
</gene>
<dbReference type="GO" id="GO:0015499">
    <property type="term" value="F:formate transmembrane transporter activity"/>
    <property type="evidence" value="ECO:0007669"/>
    <property type="project" value="TreeGrafter"/>
</dbReference>
<dbReference type="RefSeq" id="WP_030004854.1">
    <property type="nucleotide sequence ID" value="NC_022549.1"/>
</dbReference>
<accession>U4KNP9</accession>
<dbReference type="HOGENOM" id="CLU_098605_0_0_14"/>
<dbReference type="InterPro" id="IPR023271">
    <property type="entry name" value="Aquaporin-like"/>
</dbReference>
<evidence type="ECO:0000256" key="3">
    <source>
        <dbReference type="ARBA" id="ARBA00022989"/>
    </source>
</evidence>
<dbReference type="GO" id="GO:0005886">
    <property type="term" value="C:plasma membrane"/>
    <property type="evidence" value="ECO:0007669"/>
    <property type="project" value="TreeGrafter"/>
</dbReference>
<feature type="transmembrane region" description="Helical" evidence="5">
    <location>
        <begin position="64"/>
        <end position="89"/>
    </location>
</feature>
<organism evidence="6 7">
    <name type="scientific">Acholeplasma brassicae</name>
    <dbReference type="NCBI Taxonomy" id="61635"/>
    <lineage>
        <taxon>Bacteria</taxon>
        <taxon>Bacillati</taxon>
        <taxon>Mycoplasmatota</taxon>
        <taxon>Mollicutes</taxon>
        <taxon>Acholeplasmatales</taxon>
        <taxon>Acholeplasmataceae</taxon>
        <taxon>Acholeplasma</taxon>
    </lineage>
</organism>
<keyword evidence="2 5" id="KW-0812">Transmembrane</keyword>
<evidence type="ECO:0000256" key="2">
    <source>
        <dbReference type="ARBA" id="ARBA00022692"/>
    </source>
</evidence>
<reference evidence="6 7" key="1">
    <citation type="journal article" date="2013" name="J. Mol. Microbiol. Biotechnol.">
        <title>Analysis of the Complete Genomes of Acholeplasma brassicae , A. palmae and A. laidlawii and Their Comparison to the Obligate Parasites from ' Candidatus Phytoplasma'.</title>
        <authorList>
            <person name="Kube M."/>
            <person name="Siewert C."/>
            <person name="Migdoll A.M."/>
            <person name="Duduk B."/>
            <person name="Holz S."/>
            <person name="Rabus R."/>
            <person name="Seemuller E."/>
            <person name="Mitrovic J."/>
            <person name="Muller I."/>
            <person name="Buttner C."/>
            <person name="Reinhardt R."/>
        </authorList>
    </citation>
    <scope>NUCLEOTIDE SEQUENCE [LARGE SCALE GENOMIC DNA]</scope>
    <source>
        <strain evidence="7">0502</strain>
    </source>
</reference>
<dbReference type="STRING" id="61635.BN85309710"/>
<feature type="transmembrane region" description="Helical" evidence="5">
    <location>
        <begin position="30"/>
        <end position="52"/>
    </location>
</feature>